<dbReference type="PANTHER" id="PTHR30363:SF4">
    <property type="entry name" value="GLYCEROL-3-PHOSPHATE REGULON REPRESSOR"/>
    <property type="match status" value="1"/>
</dbReference>
<comment type="caution">
    <text evidence="8">The sequence shown here is derived from an EMBL/GenBank/DDBJ whole genome shotgun (WGS) entry which is preliminary data.</text>
</comment>
<name>A0ABN0AB28_AERVM</name>
<dbReference type="InterPro" id="IPR050313">
    <property type="entry name" value="Carb_Metab_HTH_regulators"/>
</dbReference>
<dbReference type="InterPro" id="IPR036390">
    <property type="entry name" value="WH_DNA-bd_sf"/>
</dbReference>
<feature type="domain" description="HTH deoR-type" evidence="7">
    <location>
        <begin position="30"/>
        <end position="85"/>
    </location>
</feature>
<keyword evidence="3" id="KW-0805">Transcription regulation</keyword>
<dbReference type="InterPro" id="IPR018356">
    <property type="entry name" value="Tscrpt_reg_HTH_DeoR_CS"/>
</dbReference>
<evidence type="ECO:0000256" key="5">
    <source>
        <dbReference type="ARBA" id="ARBA00023163"/>
    </source>
</evidence>
<reference evidence="8 9" key="1">
    <citation type="submission" date="2010-04" db="EMBL/GenBank/DDBJ databases">
        <authorList>
            <person name="Muzny D."/>
            <person name="Qin X."/>
            <person name="Deng J."/>
            <person name="Jiang H."/>
            <person name="Liu Y."/>
            <person name="Qu J."/>
            <person name="Song X.-Z."/>
            <person name="Zhang L."/>
            <person name="Thornton R."/>
            <person name="Coyle M."/>
            <person name="Francisco L."/>
            <person name="Jackson L."/>
            <person name="Javaid M."/>
            <person name="Korchina V."/>
            <person name="Kovar C."/>
            <person name="Mata R."/>
            <person name="Mathew T."/>
            <person name="Ngo R."/>
            <person name="Nguyen L."/>
            <person name="Nguyen N."/>
            <person name="Okwuonu G."/>
            <person name="Ongeri F."/>
            <person name="Pham C."/>
            <person name="Simmons D."/>
            <person name="Wilczek-Boney K."/>
            <person name="Hale W."/>
            <person name="Jakkamsetti A."/>
            <person name="Pham P."/>
            <person name="Ruth R."/>
            <person name="San Lucas F."/>
            <person name="Warren J."/>
            <person name="Zhang J."/>
            <person name="Zhao Z."/>
            <person name="Zhou C."/>
            <person name="Zhu D."/>
            <person name="Lee S."/>
            <person name="Bess C."/>
            <person name="Blankenburg K."/>
            <person name="Forbes L."/>
            <person name="Fu Q."/>
            <person name="Gubbala S."/>
            <person name="Hirani K."/>
            <person name="Jayaseelan J.C."/>
            <person name="Lara F."/>
            <person name="Munidasa M."/>
            <person name="Palculict T."/>
            <person name="Patil S."/>
            <person name="Pu L.-L."/>
            <person name="Saada N."/>
            <person name="Tang L."/>
            <person name="Weissenberger G."/>
            <person name="Zhu Y."/>
            <person name="Hemphill L."/>
            <person name="Shang Y."/>
            <person name="Youmans B."/>
            <person name="Ayvaz T."/>
            <person name="Ross M."/>
            <person name="Santibanez J."/>
            <person name="Aqrawi P."/>
            <person name="Gross S."/>
            <person name="Joshi V."/>
            <person name="Fowler G."/>
            <person name="Nazareth L."/>
            <person name="Reid J."/>
            <person name="Worley K."/>
            <person name="Petrosino J."/>
            <person name="Highlander S."/>
            <person name="Gibbs R."/>
            <person name="Gibbs R."/>
        </authorList>
    </citation>
    <scope>NUCLEOTIDE SEQUENCE [LARGE SCALE GENOMIC DNA]</scope>
    <source>
        <strain evidence="8 9">ATCC 11563</strain>
    </source>
</reference>
<protein>
    <recommendedName>
        <fullName evidence="1">Lactose phosphotransferase system repressor</fullName>
    </recommendedName>
</protein>
<evidence type="ECO:0000256" key="6">
    <source>
        <dbReference type="ARBA" id="ARBA00024937"/>
    </source>
</evidence>
<dbReference type="Pfam" id="PF08220">
    <property type="entry name" value="HTH_DeoR"/>
    <property type="match status" value="1"/>
</dbReference>
<dbReference type="PROSITE" id="PS51000">
    <property type="entry name" value="HTH_DEOR_2"/>
    <property type="match status" value="1"/>
</dbReference>
<keyword evidence="4" id="KW-0238">DNA-binding</keyword>
<evidence type="ECO:0000256" key="2">
    <source>
        <dbReference type="ARBA" id="ARBA00022491"/>
    </source>
</evidence>
<dbReference type="SUPFAM" id="SSF100950">
    <property type="entry name" value="NagB/RpiA/CoA transferase-like"/>
    <property type="match status" value="1"/>
</dbReference>
<dbReference type="Pfam" id="PF00455">
    <property type="entry name" value="DeoRC"/>
    <property type="match status" value="1"/>
</dbReference>
<organism evidence="8 9">
    <name type="scientific">Aerococcus viridans (strain ATCC 11563 / DSM 20340 / CCUG 4311 / JCM 20461 / NBRC 12219 / NCTC 8251 / M1)</name>
    <dbReference type="NCBI Taxonomy" id="655812"/>
    <lineage>
        <taxon>Bacteria</taxon>
        <taxon>Bacillati</taxon>
        <taxon>Bacillota</taxon>
        <taxon>Bacilli</taxon>
        <taxon>Lactobacillales</taxon>
        <taxon>Aerococcaceae</taxon>
        <taxon>Aerococcus</taxon>
    </lineage>
</organism>
<comment type="function">
    <text evidence="6">Repressor of the lactose catabolism operon. Galactose-6-phosphate is the inducer.</text>
</comment>
<dbReference type="Proteomes" id="UP000003764">
    <property type="component" value="Unassembled WGS sequence"/>
</dbReference>
<evidence type="ECO:0000256" key="1">
    <source>
        <dbReference type="ARBA" id="ARBA00021390"/>
    </source>
</evidence>
<evidence type="ECO:0000259" key="7">
    <source>
        <dbReference type="PROSITE" id="PS51000"/>
    </source>
</evidence>
<dbReference type="InterPro" id="IPR014036">
    <property type="entry name" value="DeoR-like_C"/>
</dbReference>
<dbReference type="PANTHER" id="PTHR30363">
    <property type="entry name" value="HTH-TYPE TRANSCRIPTIONAL REGULATOR SRLR-RELATED"/>
    <property type="match status" value="1"/>
</dbReference>
<dbReference type="PRINTS" id="PR00037">
    <property type="entry name" value="HTHLACR"/>
</dbReference>
<dbReference type="EMBL" id="ADNT01000017">
    <property type="protein sequence ID" value="EFG50467.1"/>
    <property type="molecule type" value="Genomic_DNA"/>
</dbReference>
<keyword evidence="9" id="KW-1185">Reference proteome</keyword>
<evidence type="ECO:0000313" key="9">
    <source>
        <dbReference type="Proteomes" id="UP000003764"/>
    </source>
</evidence>
<dbReference type="SUPFAM" id="SSF46785">
    <property type="entry name" value="Winged helix' DNA-binding domain"/>
    <property type="match status" value="1"/>
</dbReference>
<evidence type="ECO:0000256" key="4">
    <source>
        <dbReference type="ARBA" id="ARBA00023125"/>
    </source>
</evidence>
<dbReference type="InterPro" id="IPR036388">
    <property type="entry name" value="WH-like_DNA-bd_sf"/>
</dbReference>
<dbReference type="InterPro" id="IPR037171">
    <property type="entry name" value="NagB/RpiA_transferase-like"/>
</dbReference>
<gene>
    <name evidence="8" type="primary">lacR</name>
    <name evidence="8" type="ORF">HMPREF0061_0192</name>
</gene>
<sequence length="285" mass="32487">MTMLLKHWLIIIEKYLLHITGNEVNSTMLKKKRHEFILDLLKRNGTVSVTDIVEKLNVSDMTVRRDLTELEESGSLRRVHGGAISLGEYPKEELSHDAKKVINISEKNRIAEKAIELINDGDIIYMGPGTTMEIMAQKMERQDYEVYTNCLPVFNTLADKDINVYLLGGKIKKNTQAFNGYITLAVLENLKFHKAFFSANGVTNNSIMTATLEEGKTQELALNNSTEKYLLLDASKVGKEDFFTYYSLNDVTAVVINNDEDHRYERIINHSNILLVSDYEKNSKN</sequence>
<dbReference type="SMART" id="SM01134">
    <property type="entry name" value="DeoRC"/>
    <property type="match status" value="1"/>
</dbReference>
<dbReference type="PROSITE" id="PS00894">
    <property type="entry name" value="HTH_DEOR_1"/>
    <property type="match status" value="1"/>
</dbReference>
<dbReference type="Gene3D" id="1.10.10.10">
    <property type="entry name" value="Winged helix-like DNA-binding domain superfamily/Winged helix DNA-binding domain"/>
    <property type="match status" value="1"/>
</dbReference>
<evidence type="ECO:0000313" key="8">
    <source>
        <dbReference type="EMBL" id="EFG50467.1"/>
    </source>
</evidence>
<dbReference type="SMART" id="SM00420">
    <property type="entry name" value="HTH_DEOR"/>
    <property type="match status" value="1"/>
</dbReference>
<proteinExistence type="predicted"/>
<evidence type="ECO:0000256" key="3">
    <source>
        <dbReference type="ARBA" id="ARBA00023015"/>
    </source>
</evidence>
<dbReference type="Gene3D" id="3.40.50.1360">
    <property type="match status" value="1"/>
</dbReference>
<keyword evidence="5" id="KW-0804">Transcription</keyword>
<dbReference type="InterPro" id="IPR001034">
    <property type="entry name" value="DeoR_HTH"/>
</dbReference>
<keyword evidence="2" id="KW-0678">Repressor</keyword>
<accession>A0ABN0AB28</accession>